<evidence type="ECO:0000256" key="6">
    <source>
        <dbReference type="SAM" id="Phobius"/>
    </source>
</evidence>
<name>A0A1G6WU12_9GAMM</name>
<evidence type="ECO:0000256" key="4">
    <source>
        <dbReference type="ARBA" id="ARBA00022989"/>
    </source>
</evidence>
<dbReference type="AlphaFoldDB" id="A0A1G6WU12"/>
<keyword evidence="2" id="KW-1003">Cell membrane</keyword>
<feature type="transmembrane region" description="Helical" evidence="6">
    <location>
        <begin position="114"/>
        <end position="131"/>
    </location>
</feature>
<evidence type="ECO:0000313" key="9">
    <source>
        <dbReference type="Proteomes" id="UP000199603"/>
    </source>
</evidence>
<dbReference type="Proteomes" id="UP000199603">
    <property type="component" value="Unassembled WGS sequence"/>
</dbReference>
<keyword evidence="5 6" id="KW-0472">Membrane</keyword>
<keyword evidence="9" id="KW-1185">Reference proteome</keyword>
<dbReference type="InterPro" id="IPR042094">
    <property type="entry name" value="T2SS_GspF_sf"/>
</dbReference>
<protein>
    <submittedName>
        <fullName evidence="8">Tight adherence protein C</fullName>
    </submittedName>
</protein>
<gene>
    <name evidence="8" type="ORF">SAMN04488509_105167</name>
</gene>
<keyword evidence="4 6" id="KW-1133">Transmembrane helix</keyword>
<evidence type="ECO:0000256" key="3">
    <source>
        <dbReference type="ARBA" id="ARBA00022692"/>
    </source>
</evidence>
<reference evidence="8 9" key="1">
    <citation type="submission" date="2016-10" db="EMBL/GenBank/DDBJ databases">
        <authorList>
            <person name="de Groot N.N."/>
        </authorList>
    </citation>
    <scope>NUCLEOTIDE SEQUENCE [LARGE SCALE GENOMIC DNA]</scope>
    <source>
        <strain evidence="8 9">DSM 16957</strain>
    </source>
</reference>
<evidence type="ECO:0000313" key="8">
    <source>
        <dbReference type="EMBL" id="SDD69378.1"/>
    </source>
</evidence>
<dbReference type="PANTHER" id="PTHR35007">
    <property type="entry name" value="INTEGRAL MEMBRANE PROTEIN-RELATED"/>
    <property type="match status" value="1"/>
</dbReference>
<keyword evidence="3 6" id="KW-0812">Transmembrane</keyword>
<dbReference type="GO" id="GO:0005886">
    <property type="term" value="C:plasma membrane"/>
    <property type="evidence" value="ECO:0007669"/>
    <property type="project" value="UniProtKB-SubCell"/>
</dbReference>
<evidence type="ECO:0000256" key="1">
    <source>
        <dbReference type="ARBA" id="ARBA00004651"/>
    </source>
</evidence>
<evidence type="ECO:0000256" key="2">
    <source>
        <dbReference type="ARBA" id="ARBA00022475"/>
    </source>
</evidence>
<accession>A0A1G6WU12</accession>
<dbReference type="OrthoDB" id="9810662at2"/>
<feature type="domain" description="Type II secretion system protein GspF" evidence="7">
    <location>
        <begin position="149"/>
        <end position="275"/>
    </location>
</feature>
<evidence type="ECO:0000259" key="7">
    <source>
        <dbReference type="Pfam" id="PF00482"/>
    </source>
</evidence>
<dbReference type="RefSeq" id="WP_091242421.1">
    <property type="nucleotide sequence ID" value="NZ_FNAG01000005.1"/>
</dbReference>
<dbReference type="STRING" id="265719.SAMN04488509_105167"/>
<evidence type="ECO:0000256" key="5">
    <source>
        <dbReference type="ARBA" id="ARBA00023136"/>
    </source>
</evidence>
<proteinExistence type="predicted"/>
<dbReference type="Gene3D" id="1.20.81.30">
    <property type="entry name" value="Type II secretion system (T2SS), domain F"/>
    <property type="match status" value="1"/>
</dbReference>
<dbReference type="Pfam" id="PF00482">
    <property type="entry name" value="T2SSF"/>
    <property type="match status" value="1"/>
</dbReference>
<dbReference type="EMBL" id="FNAG01000005">
    <property type="protein sequence ID" value="SDD69378.1"/>
    <property type="molecule type" value="Genomic_DNA"/>
</dbReference>
<sequence length="287" mass="32561">MAFVIALLVALSVIALAIALRNIRASIREDDRAFLDPLPPALRLIWPLVNLLTQHLGDYIPVEQVEQTRLKMRKAGMEYLMTPVQMISLRFVAAGIFIVLMVLCLLMLDRFEPLWVLLAGLLGWMFPLMKVNDLRKLREKKIVRALPMFLDFITMAVEAGMNLSGALQQAVEKGPEGPLRVELQKVLRDVKAGMSRMEAIRAMSERLDIREIHSFTSALAQAERTGASLGQTLRIQADQRRTERFQRAEKLALEAPVKLVFPLVAFIFPTTFIVLGFPIFMKFLYEV</sequence>
<feature type="transmembrane region" description="Helical" evidence="6">
    <location>
        <begin position="259"/>
        <end position="281"/>
    </location>
</feature>
<dbReference type="InterPro" id="IPR018076">
    <property type="entry name" value="T2SS_GspF_dom"/>
</dbReference>
<organism evidence="8 9">
    <name type="scientific">Aquimonas voraii</name>
    <dbReference type="NCBI Taxonomy" id="265719"/>
    <lineage>
        <taxon>Bacteria</taxon>
        <taxon>Pseudomonadati</taxon>
        <taxon>Pseudomonadota</taxon>
        <taxon>Gammaproteobacteria</taxon>
        <taxon>Lysobacterales</taxon>
        <taxon>Lysobacteraceae</taxon>
        <taxon>Aquimonas</taxon>
    </lineage>
</organism>
<comment type="subcellular location">
    <subcellularLocation>
        <location evidence="1">Cell membrane</location>
        <topology evidence="1">Multi-pass membrane protein</topology>
    </subcellularLocation>
</comment>
<feature type="transmembrane region" description="Helical" evidence="6">
    <location>
        <begin position="83"/>
        <end position="108"/>
    </location>
</feature>
<dbReference type="PANTHER" id="PTHR35007:SF2">
    <property type="entry name" value="PILUS ASSEMBLE PROTEIN"/>
    <property type="match status" value="1"/>
</dbReference>